<dbReference type="RefSeq" id="WP_005003508.1">
    <property type="nucleotide sequence ID" value="NZ_CH672427.1"/>
</dbReference>
<dbReference type="Proteomes" id="UP000003374">
    <property type="component" value="Unassembled WGS sequence"/>
</dbReference>
<evidence type="ECO:0000313" key="7">
    <source>
        <dbReference type="Proteomes" id="UP000003374"/>
    </source>
</evidence>
<dbReference type="Gene3D" id="1.10.10.60">
    <property type="entry name" value="Homeodomain-like"/>
    <property type="match status" value="1"/>
</dbReference>
<evidence type="ECO:0000256" key="3">
    <source>
        <dbReference type="ARBA" id="ARBA00029540"/>
    </source>
</evidence>
<dbReference type="InterPro" id="IPR009057">
    <property type="entry name" value="Homeodomain-like_sf"/>
</dbReference>
<dbReference type="PANTHER" id="PTHR47918">
    <property type="entry name" value="DNA-BINDING PROTEIN FIS"/>
    <property type="match status" value="1"/>
</dbReference>
<name>A4BSG3_9GAMM</name>
<reference evidence="6 7" key="1">
    <citation type="submission" date="2006-02" db="EMBL/GenBank/DDBJ databases">
        <authorList>
            <person name="Waterbury J."/>
            <person name="Ferriera S."/>
            <person name="Johnson J."/>
            <person name="Kravitz S."/>
            <person name="Halpern A."/>
            <person name="Remington K."/>
            <person name="Beeson K."/>
            <person name="Tran B."/>
            <person name="Rogers Y.-H."/>
            <person name="Friedman R."/>
            <person name="Venter J.C."/>
        </authorList>
    </citation>
    <scope>NUCLEOTIDE SEQUENCE [LARGE SCALE GENOMIC DNA]</scope>
    <source>
        <strain evidence="6 7">Nb-231</strain>
    </source>
</reference>
<dbReference type="Pfam" id="PF02954">
    <property type="entry name" value="HTH_8"/>
    <property type="match status" value="1"/>
</dbReference>
<comment type="caution">
    <text evidence="6">The sequence shown here is derived from an EMBL/GenBank/DDBJ whole genome shotgun (WGS) entry which is preliminary data.</text>
</comment>
<keyword evidence="7" id="KW-1185">Reference proteome</keyword>
<dbReference type="InterPro" id="IPR050207">
    <property type="entry name" value="Trans_regulatory_Fis"/>
</dbReference>
<organism evidence="6 7">
    <name type="scientific">Nitrococcus mobilis Nb-231</name>
    <dbReference type="NCBI Taxonomy" id="314278"/>
    <lineage>
        <taxon>Bacteria</taxon>
        <taxon>Pseudomonadati</taxon>
        <taxon>Pseudomonadota</taxon>
        <taxon>Gammaproteobacteria</taxon>
        <taxon>Chromatiales</taxon>
        <taxon>Ectothiorhodospiraceae</taxon>
        <taxon>Nitrococcus</taxon>
    </lineage>
</organism>
<dbReference type="eggNOG" id="COG2901">
    <property type="taxonomic scope" value="Bacteria"/>
</dbReference>
<sequence length="100" mass="11187">MVKQATVAGAREERQPEGGVGLEGAWPIRACVREALEGYFRRLEDCECSGLYKMVLTEVEIPLLQAVMRVCSGNLTKAAQMLGINRSTLRKKLQYYGLEH</sequence>
<accession>A4BSG3</accession>
<evidence type="ECO:0000256" key="1">
    <source>
        <dbReference type="ARBA" id="ARBA00008559"/>
    </source>
</evidence>
<dbReference type="InterPro" id="IPR002197">
    <property type="entry name" value="HTH_Fis"/>
</dbReference>
<dbReference type="GO" id="GO:0006355">
    <property type="term" value="P:regulation of DNA-templated transcription"/>
    <property type="evidence" value="ECO:0007669"/>
    <property type="project" value="InterPro"/>
</dbReference>
<proteinExistence type="inferred from homology"/>
<dbReference type="PRINTS" id="PR01590">
    <property type="entry name" value="HTHFIS"/>
</dbReference>
<dbReference type="GO" id="GO:0043565">
    <property type="term" value="F:sequence-specific DNA binding"/>
    <property type="evidence" value="ECO:0007669"/>
    <property type="project" value="InterPro"/>
</dbReference>
<dbReference type="OrthoDB" id="9802388at2"/>
<dbReference type="InterPro" id="IPR005412">
    <property type="entry name" value="Fis_DNA-bd"/>
</dbReference>
<evidence type="ECO:0000313" key="6">
    <source>
        <dbReference type="EMBL" id="EAR21423.1"/>
    </source>
</evidence>
<dbReference type="AlphaFoldDB" id="A4BSG3"/>
<dbReference type="HOGENOM" id="CLU_158040_3_1_6"/>
<evidence type="ECO:0000256" key="4">
    <source>
        <dbReference type="SAM" id="MobiDB-lite"/>
    </source>
</evidence>
<feature type="domain" description="DNA binding HTH" evidence="5">
    <location>
        <begin position="56"/>
        <end position="96"/>
    </location>
</feature>
<comment type="similarity">
    <text evidence="1">Belongs to the transcriptional regulatory Fis family.</text>
</comment>
<dbReference type="PRINTS" id="PR01591">
    <property type="entry name" value="DNABINDNGFIS"/>
</dbReference>
<protein>
    <recommendedName>
        <fullName evidence="3">Putative Fis-like DNA-binding protein</fullName>
    </recommendedName>
</protein>
<dbReference type="PANTHER" id="PTHR47918:SF1">
    <property type="entry name" value="DNA-BINDING PROTEIN FIS"/>
    <property type="match status" value="1"/>
</dbReference>
<dbReference type="EMBL" id="AAOF01000009">
    <property type="protein sequence ID" value="EAR21423.1"/>
    <property type="molecule type" value="Genomic_DNA"/>
</dbReference>
<keyword evidence="2" id="KW-0238">DNA-binding</keyword>
<dbReference type="STRING" id="314278.NB231_13551"/>
<feature type="region of interest" description="Disordered" evidence="4">
    <location>
        <begin position="1"/>
        <end position="21"/>
    </location>
</feature>
<dbReference type="SUPFAM" id="SSF46689">
    <property type="entry name" value="Homeodomain-like"/>
    <property type="match status" value="1"/>
</dbReference>
<evidence type="ECO:0000259" key="5">
    <source>
        <dbReference type="Pfam" id="PF02954"/>
    </source>
</evidence>
<gene>
    <name evidence="6" type="ORF">NB231_13551</name>
</gene>
<evidence type="ECO:0000256" key="2">
    <source>
        <dbReference type="ARBA" id="ARBA00023125"/>
    </source>
</evidence>